<dbReference type="RefSeq" id="XP_052943735.1">
    <property type="nucleotide sequence ID" value="XM_053090195.1"/>
</dbReference>
<dbReference type="GeneID" id="77729400"/>
<evidence type="ECO:0000313" key="3">
    <source>
        <dbReference type="Proteomes" id="UP001164286"/>
    </source>
</evidence>
<sequence>MSSAALSEQDVAKDELDWLNGTSGQAAVHAGAREANTKRLTDLGYGPIGYGVVTLTVSTTGRTSSLGLLSLRAGEASAVSVSEMCRGDPSRSLSVTLPESNNDWQSGLDWTWHADQTPIGLARLNNGTGIVTLSFGIANPHESHFTTLCLVQRTVPEDQPEVISEGVPFVCMADLWAPQREILEMFRRLTAQGTVKPRASGTADPVPEDGDSETGGEDVGSEMDPGDIGSETGAEDSETEAEHQPGDISQGVRMADLSIV</sequence>
<dbReference type="EMBL" id="JAKWFO010000008">
    <property type="protein sequence ID" value="KAI9633958.1"/>
    <property type="molecule type" value="Genomic_DNA"/>
</dbReference>
<reference evidence="2" key="1">
    <citation type="journal article" date="2022" name="G3 (Bethesda)">
        <title>High quality genome of the basidiomycete yeast Dioszegia hungarica PDD-24b-2 isolated from cloud water.</title>
        <authorList>
            <person name="Jarrige D."/>
            <person name="Haridas S."/>
            <person name="Bleykasten-Grosshans C."/>
            <person name="Joly M."/>
            <person name="Nadalig T."/>
            <person name="Sancelme M."/>
            <person name="Vuilleumier S."/>
            <person name="Grigoriev I.V."/>
            <person name="Amato P."/>
            <person name="Bringel F."/>
        </authorList>
    </citation>
    <scope>NUCLEOTIDE SEQUENCE</scope>
    <source>
        <strain evidence="2">PDD-24b-2</strain>
    </source>
</reference>
<evidence type="ECO:0000313" key="2">
    <source>
        <dbReference type="EMBL" id="KAI9633958.1"/>
    </source>
</evidence>
<feature type="region of interest" description="Disordered" evidence="1">
    <location>
        <begin position="194"/>
        <end position="260"/>
    </location>
</feature>
<protein>
    <submittedName>
        <fullName evidence="2">Uncharacterized protein</fullName>
    </submittedName>
</protein>
<dbReference type="Proteomes" id="UP001164286">
    <property type="component" value="Unassembled WGS sequence"/>
</dbReference>
<organism evidence="2 3">
    <name type="scientific">Dioszegia hungarica</name>
    <dbReference type="NCBI Taxonomy" id="4972"/>
    <lineage>
        <taxon>Eukaryota</taxon>
        <taxon>Fungi</taxon>
        <taxon>Dikarya</taxon>
        <taxon>Basidiomycota</taxon>
        <taxon>Agaricomycotina</taxon>
        <taxon>Tremellomycetes</taxon>
        <taxon>Tremellales</taxon>
        <taxon>Bulleribasidiaceae</taxon>
        <taxon>Dioszegia</taxon>
    </lineage>
</organism>
<keyword evidence="3" id="KW-1185">Reference proteome</keyword>
<proteinExistence type="predicted"/>
<name>A0AA38LSX9_9TREE</name>
<evidence type="ECO:0000256" key="1">
    <source>
        <dbReference type="SAM" id="MobiDB-lite"/>
    </source>
</evidence>
<comment type="caution">
    <text evidence="2">The sequence shown here is derived from an EMBL/GenBank/DDBJ whole genome shotgun (WGS) entry which is preliminary data.</text>
</comment>
<dbReference type="AlphaFoldDB" id="A0AA38LSX9"/>
<accession>A0AA38LSX9</accession>
<feature type="compositionally biased region" description="Acidic residues" evidence="1">
    <location>
        <begin position="206"/>
        <end position="225"/>
    </location>
</feature>
<gene>
    <name evidence="2" type="ORF">MKK02DRAFT_38628</name>
</gene>